<evidence type="ECO:0000256" key="11">
    <source>
        <dbReference type="ARBA" id="ARBA00022839"/>
    </source>
</evidence>
<dbReference type="Gene3D" id="3.30.470.30">
    <property type="entry name" value="DNA ligase/mRNA capping enzyme"/>
    <property type="match status" value="1"/>
</dbReference>
<dbReference type="Proteomes" id="UP001597362">
    <property type="component" value="Unassembled WGS sequence"/>
</dbReference>
<dbReference type="CDD" id="cd04862">
    <property type="entry name" value="PaeLigD_Pol_like"/>
    <property type="match status" value="1"/>
</dbReference>
<evidence type="ECO:0000256" key="1">
    <source>
        <dbReference type="ARBA" id="ARBA00001936"/>
    </source>
</evidence>
<evidence type="ECO:0000256" key="10">
    <source>
        <dbReference type="ARBA" id="ARBA00022801"/>
    </source>
</evidence>
<evidence type="ECO:0000256" key="4">
    <source>
        <dbReference type="ARBA" id="ARBA00022679"/>
    </source>
</evidence>
<keyword evidence="17" id="KW-0464">Manganese</keyword>
<dbReference type="NCBIfam" id="TIGR02776">
    <property type="entry name" value="NHEJ_ligase_prk"/>
    <property type="match status" value="1"/>
</dbReference>
<dbReference type="CDD" id="cd07971">
    <property type="entry name" value="OBF_DNA_ligase_LigD"/>
    <property type="match status" value="1"/>
</dbReference>
<dbReference type="SUPFAM" id="SSF56091">
    <property type="entry name" value="DNA ligase/mRNA capping enzyme, catalytic domain"/>
    <property type="match status" value="1"/>
</dbReference>
<keyword evidence="16" id="KW-0234">DNA repair</keyword>
<evidence type="ECO:0000256" key="7">
    <source>
        <dbReference type="ARBA" id="ARBA00022723"/>
    </source>
</evidence>
<evidence type="ECO:0000313" key="26">
    <source>
        <dbReference type="Proteomes" id="UP001597362"/>
    </source>
</evidence>
<keyword evidence="5" id="KW-0548">Nucleotidyltransferase</keyword>
<dbReference type="Gene3D" id="3.90.920.10">
    <property type="entry name" value="DNA primase, PRIM domain"/>
    <property type="match status" value="1"/>
</dbReference>
<evidence type="ECO:0000256" key="12">
    <source>
        <dbReference type="ARBA" id="ARBA00022840"/>
    </source>
</evidence>
<comment type="similarity">
    <text evidence="22">In the N-terminal section; belongs to the LigD polymerase family.</text>
</comment>
<reference evidence="26" key="1">
    <citation type="journal article" date="2019" name="Int. J. Syst. Evol. Microbiol.">
        <title>The Global Catalogue of Microorganisms (GCM) 10K type strain sequencing project: providing services to taxonomists for standard genome sequencing and annotation.</title>
        <authorList>
            <consortium name="The Broad Institute Genomics Platform"/>
            <consortium name="The Broad Institute Genome Sequencing Center for Infectious Disease"/>
            <person name="Wu L."/>
            <person name="Ma J."/>
        </authorList>
    </citation>
    <scope>NUCLEOTIDE SEQUENCE [LARGE SCALE GENOMIC DNA]</scope>
    <source>
        <strain evidence="26">GH52</strain>
    </source>
</reference>
<evidence type="ECO:0000256" key="15">
    <source>
        <dbReference type="ARBA" id="ARBA00023172"/>
    </source>
</evidence>
<sequence length="811" mass="92509">MTGKLSDYNQKRNFERTLEPKGRTEASNEGLRFVVQHHMARREHYDLRLEWEGVLLSWAVPKGPSYNIHDKRLAIMVEDHPLEYRNFEGTIPKGEYGGGVVMLWDEGYWEPYENVEQGLRKGELKFILRGRRLKGKWVLVRLKAKAGEKQDNWLLLKEKDEHVKIDEGISAFSTSIRTGRTMAEIEAGEEEKIIRNPFSRVNVQLAKLVNVIPKDADWLYELKYDGYRIVAFVEGNSVRLITRNGNDYANRFHSVASSLIDLAAGRAMVLDGEMAITDESGKTDFQALQNYLKNPQAHNLTYIIFDLLALDGVDFRGRRLIDRKEMLETLMENAPSNLYYSRHVSGNGKESFAAACEADMEGIIGKKFDSFYSGTRSGDWIKLKCDKRQEFVIGGYSQSDKKTSGISSLLLGVYEGEELVYAGRAGTGMSEADMNTLEEKFENIKRQDPPFKVAPKARLRPKEKLTWLEPELVAEIKFAEWTKDNLLRQASFKGLRTDKDPREIKKEKAEDELQPESSAIEVERSMITNANSIIIAGIKITNPDKVLFDEPEITKEDVIRYYAKVSEYMLPYVRRRILTAVRCPRGISQTCFYKKHPGPESSNVVTIPITTSSGKTEDYFYIENLSGLISEAQMGTLEFHIWGSRVDELEKPDIMVFDLDPDEGMDLSRVRQGARDMKSILAELSLDSYLKTSGGKGYHVVVPIKPSMTWDTFHDFAKRVAEVMEHKWPDRYTSNVRKAKRADKIFIDWIRNGRGATSIAPYSIRARKGAKVSMPIAWDELDIVDPDGVSMADALLRIGGNDPWKDFFQNN</sequence>
<feature type="compositionally biased region" description="Basic and acidic residues" evidence="23">
    <location>
        <begin position="498"/>
        <end position="511"/>
    </location>
</feature>
<dbReference type="PANTHER" id="PTHR42705:SF2">
    <property type="entry name" value="BIFUNCTIONAL NON-HOMOLOGOUS END JOINING PROTEIN LIGD"/>
    <property type="match status" value="1"/>
</dbReference>
<comment type="cofactor">
    <cofactor evidence="1">
        <name>Mn(2+)</name>
        <dbReference type="ChEBI" id="CHEBI:29035"/>
    </cofactor>
</comment>
<keyword evidence="11" id="KW-0269">Exonuclease</keyword>
<dbReference type="InterPro" id="IPR012310">
    <property type="entry name" value="DNA_ligase_ATP-dep_cent"/>
</dbReference>
<comment type="similarity">
    <text evidence="21">In the C-terminal section; belongs to the ATP-dependent DNA ligase family.</text>
</comment>
<accession>A0ABW4YGF9</accession>
<evidence type="ECO:0000256" key="5">
    <source>
        <dbReference type="ARBA" id="ARBA00022695"/>
    </source>
</evidence>
<evidence type="ECO:0000256" key="21">
    <source>
        <dbReference type="ARBA" id="ARBA00049981"/>
    </source>
</evidence>
<dbReference type="RefSeq" id="WP_377769847.1">
    <property type="nucleotide sequence ID" value="NZ_JBHUHO010000010.1"/>
</dbReference>
<keyword evidence="8" id="KW-0547">Nucleotide-binding</keyword>
<evidence type="ECO:0000256" key="14">
    <source>
        <dbReference type="ARBA" id="ARBA00023125"/>
    </source>
</evidence>
<keyword evidence="18" id="KW-0511">Multifunctional enzyme</keyword>
<evidence type="ECO:0000256" key="3">
    <source>
        <dbReference type="ARBA" id="ARBA00022598"/>
    </source>
</evidence>
<evidence type="ECO:0000313" key="25">
    <source>
        <dbReference type="EMBL" id="MFD2114820.1"/>
    </source>
</evidence>
<dbReference type="Pfam" id="PF04679">
    <property type="entry name" value="DNA_ligase_A_C"/>
    <property type="match status" value="1"/>
</dbReference>
<dbReference type="SUPFAM" id="SSF50249">
    <property type="entry name" value="Nucleic acid-binding proteins"/>
    <property type="match status" value="1"/>
</dbReference>
<keyword evidence="13" id="KW-0239">DNA-directed DNA polymerase</keyword>
<dbReference type="InterPro" id="IPR012309">
    <property type="entry name" value="DNA_ligase_ATP-dep_C"/>
</dbReference>
<evidence type="ECO:0000256" key="23">
    <source>
        <dbReference type="SAM" id="MobiDB-lite"/>
    </source>
</evidence>
<evidence type="ECO:0000256" key="22">
    <source>
        <dbReference type="ARBA" id="ARBA00049990"/>
    </source>
</evidence>
<evidence type="ECO:0000256" key="6">
    <source>
        <dbReference type="ARBA" id="ARBA00022722"/>
    </source>
</evidence>
<dbReference type="CDD" id="cd07906">
    <property type="entry name" value="Adenylation_DNA_ligase_LigD_LigC"/>
    <property type="match status" value="1"/>
</dbReference>
<dbReference type="PANTHER" id="PTHR42705">
    <property type="entry name" value="BIFUNCTIONAL NON-HOMOLOGOUS END JOINING PROTEIN LIGD"/>
    <property type="match status" value="1"/>
</dbReference>
<dbReference type="Gene3D" id="2.40.50.140">
    <property type="entry name" value="Nucleic acid-binding proteins"/>
    <property type="match status" value="1"/>
</dbReference>
<keyword evidence="4" id="KW-0808">Transferase</keyword>
<feature type="region of interest" description="Disordered" evidence="23">
    <location>
        <begin position="498"/>
        <end position="517"/>
    </location>
</feature>
<dbReference type="EMBL" id="JBHUHO010000010">
    <property type="protein sequence ID" value="MFD2114820.1"/>
    <property type="molecule type" value="Genomic_DNA"/>
</dbReference>
<evidence type="ECO:0000259" key="24">
    <source>
        <dbReference type="PROSITE" id="PS50160"/>
    </source>
</evidence>
<dbReference type="PROSITE" id="PS50160">
    <property type="entry name" value="DNA_LIGASE_A3"/>
    <property type="match status" value="1"/>
</dbReference>
<evidence type="ECO:0000256" key="2">
    <source>
        <dbReference type="ARBA" id="ARBA00012727"/>
    </source>
</evidence>
<dbReference type="Pfam" id="PF13298">
    <property type="entry name" value="LigD_N"/>
    <property type="match status" value="1"/>
</dbReference>
<dbReference type="InterPro" id="IPR052171">
    <property type="entry name" value="NHEJ_LigD"/>
</dbReference>
<evidence type="ECO:0000256" key="20">
    <source>
        <dbReference type="ARBA" id="ARBA00034003"/>
    </source>
</evidence>
<keyword evidence="6" id="KW-0540">Nuclease</keyword>
<dbReference type="InterPro" id="IPR014143">
    <property type="entry name" value="NHEJ_ligase_prk"/>
</dbReference>
<evidence type="ECO:0000256" key="17">
    <source>
        <dbReference type="ARBA" id="ARBA00023211"/>
    </source>
</evidence>
<dbReference type="NCBIfam" id="TIGR02778">
    <property type="entry name" value="ligD_pol"/>
    <property type="match status" value="1"/>
</dbReference>
<evidence type="ECO:0000256" key="9">
    <source>
        <dbReference type="ARBA" id="ARBA00022763"/>
    </source>
</evidence>
<dbReference type="EC" id="6.5.1.1" evidence="2"/>
<keyword evidence="15" id="KW-0233">DNA recombination</keyword>
<dbReference type="NCBIfam" id="TIGR02779">
    <property type="entry name" value="NHEJ_ligase_lig"/>
    <property type="match status" value="1"/>
</dbReference>
<keyword evidence="12" id="KW-0067">ATP-binding</keyword>
<dbReference type="InterPro" id="IPR014144">
    <property type="entry name" value="LigD_PE_domain"/>
</dbReference>
<dbReference type="InterPro" id="IPR012340">
    <property type="entry name" value="NA-bd_OB-fold"/>
</dbReference>
<dbReference type="Pfam" id="PF01068">
    <property type="entry name" value="DNA_ligase_A_M"/>
    <property type="match status" value="1"/>
</dbReference>
<feature type="compositionally biased region" description="Basic and acidic residues" evidence="23">
    <location>
        <begin position="9"/>
        <end position="25"/>
    </location>
</feature>
<gene>
    <name evidence="25" type="primary">ligD</name>
    <name evidence="25" type="ORF">ACFSJH_03580</name>
</gene>
<dbReference type="Gene3D" id="3.30.1490.70">
    <property type="match status" value="1"/>
</dbReference>
<evidence type="ECO:0000256" key="16">
    <source>
        <dbReference type="ARBA" id="ARBA00023204"/>
    </source>
</evidence>
<proteinExistence type="inferred from homology"/>
<keyword evidence="9" id="KW-0227">DNA damage</keyword>
<evidence type="ECO:0000256" key="8">
    <source>
        <dbReference type="ARBA" id="ARBA00022741"/>
    </source>
</evidence>
<keyword evidence="10" id="KW-0378">Hydrolase</keyword>
<keyword evidence="7" id="KW-0479">Metal-binding</keyword>
<protein>
    <recommendedName>
        <fullName evidence="2">DNA ligase (ATP)</fullName>
        <ecNumber evidence="2">6.5.1.1</ecNumber>
    </recommendedName>
    <alternativeName>
        <fullName evidence="19">NHEJ DNA polymerase</fullName>
    </alternativeName>
</protein>
<dbReference type="Pfam" id="PF21686">
    <property type="entry name" value="LigD_Prim-Pol"/>
    <property type="match status" value="1"/>
</dbReference>
<organism evidence="25 26">
    <name type="scientific">Paenibacillus yanchengensis</name>
    <dbReference type="NCBI Taxonomy" id="2035833"/>
    <lineage>
        <taxon>Bacteria</taxon>
        <taxon>Bacillati</taxon>
        <taxon>Bacillota</taxon>
        <taxon>Bacilli</taxon>
        <taxon>Bacillales</taxon>
        <taxon>Paenibacillaceae</taxon>
        <taxon>Paenibacillus</taxon>
    </lineage>
</organism>
<feature type="domain" description="ATP-dependent DNA ligase family profile" evidence="24">
    <location>
        <begin position="293"/>
        <end position="415"/>
    </location>
</feature>
<keyword evidence="3 25" id="KW-0436">Ligase</keyword>
<dbReference type="InterPro" id="IPR033651">
    <property type="entry name" value="PaeLigD_Pol-like"/>
</dbReference>
<feature type="region of interest" description="Disordered" evidence="23">
    <location>
        <begin position="1"/>
        <end position="25"/>
    </location>
</feature>
<comment type="caution">
    <text evidence="25">The sequence shown here is derived from an EMBL/GenBank/DDBJ whole genome shotgun (WGS) entry which is preliminary data.</text>
</comment>
<evidence type="ECO:0000256" key="19">
    <source>
        <dbReference type="ARBA" id="ARBA00029943"/>
    </source>
</evidence>
<evidence type="ECO:0000256" key="18">
    <source>
        <dbReference type="ARBA" id="ARBA00023268"/>
    </source>
</evidence>
<dbReference type="InterPro" id="IPR014145">
    <property type="entry name" value="LigD_pol_dom"/>
</dbReference>
<comment type="catalytic activity">
    <reaction evidence="20">
        <text>ATP + (deoxyribonucleotide)n-3'-hydroxyl + 5'-phospho-(deoxyribonucleotide)m = (deoxyribonucleotide)n+m + AMP + diphosphate.</text>
        <dbReference type="EC" id="6.5.1.1"/>
    </reaction>
</comment>
<dbReference type="InterPro" id="IPR014146">
    <property type="entry name" value="LigD_ligase_dom"/>
</dbReference>
<keyword evidence="14" id="KW-0238">DNA-binding</keyword>
<evidence type="ECO:0000256" key="13">
    <source>
        <dbReference type="ARBA" id="ARBA00022932"/>
    </source>
</evidence>
<dbReference type="NCBIfam" id="TIGR02777">
    <property type="entry name" value="LigD_PE_dom"/>
    <property type="match status" value="1"/>
</dbReference>
<name>A0ABW4YGF9_9BACL</name>
<dbReference type="GO" id="GO:0003910">
    <property type="term" value="F:DNA ligase (ATP) activity"/>
    <property type="evidence" value="ECO:0007669"/>
    <property type="project" value="UniProtKB-EC"/>
</dbReference>
<keyword evidence="26" id="KW-1185">Reference proteome</keyword>